<keyword evidence="2" id="KW-1185">Reference proteome</keyword>
<evidence type="ECO:0000313" key="2">
    <source>
        <dbReference type="Proteomes" id="UP001159405"/>
    </source>
</evidence>
<dbReference type="EMBL" id="CALNXK010000034">
    <property type="protein sequence ID" value="CAH3120494.1"/>
    <property type="molecule type" value="Genomic_DNA"/>
</dbReference>
<proteinExistence type="predicted"/>
<name>A0ABN8NX11_9CNID</name>
<dbReference type="Proteomes" id="UP001159405">
    <property type="component" value="Unassembled WGS sequence"/>
</dbReference>
<accession>A0ABN8NX11</accession>
<reference evidence="1 2" key="1">
    <citation type="submission" date="2022-05" db="EMBL/GenBank/DDBJ databases">
        <authorList>
            <consortium name="Genoscope - CEA"/>
            <person name="William W."/>
        </authorList>
    </citation>
    <scope>NUCLEOTIDE SEQUENCE [LARGE SCALE GENOMIC DNA]</scope>
</reference>
<organism evidence="1 2">
    <name type="scientific">Porites lobata</name>
    <dbReference type="NCBI Taxonomy" id="104759"/>
    <lineage>
        <taxon>Eukaryota</taxon>
        <taxon>Metazoa</taxon>
        <taxon>Cnidaria</taxon>
        <taxon>Anthozoa</taxon>
        <taxon>Hexacorallia</taxon>
        <taxon>Scleractinia</taxon>
        <taxon>Fungiina</taxon>
        <taxon>Poritidae</taxon>
        <taxon>Porites</taxon>
    </lineage>
</organism>
<evidence type="ECO:0000313" key="1">
    <source>
        <dbReference type="EMBL" id="CAH3120494.1"/>
    </source>
</evidence>
<protein>
    <submittedName>
        <fullName evidence="1">Uncharacterized protein</fullName>
    </submittedName>
</protein>
<comment type="caution">
    <text evidence="1">The sequence shown here is derived from an EMBL/GenBank/DDBJ whole genome shotgun (WGS) entry which is preliminary data.</text>
</comment>
<gene>
    <name evidence="1" type="ORF">PLOB_00027952</name>
</gene>
<sequence length="133" mass="15319">MFSDCPPQPIYSQTWDVSCVTKYLLTLGNSRYLSLKQLLWKLAMSFALTFPERVYALTKLDLRYCPVLPEGIRSAIPSSKVDPLFISNVSLHSSLLRELASTLESTLIFSKHTLCVERRSLQRLIQMCHYQIF</sequence>